<proteinExistence type="predicted"/>
<gene>
    <name evidence="8" type="ORF">SCHCODRAFT_112778</name>
</gene>
<dbReference type="OMA" id="MQISPKP"/>
<dbReference type="Pfam" id="PF01753">
    <property type="entry name" value="zf-MYND"/>
    <property type="match status" value="1"/>
</dbReference>
<feature type="compositionally biased region" description="Polar residues" evidence="6">
    <location>
        <begin position="635"/>
        <end position="653"/>
    </location>
</feature>
<dbReference type="Gene3D" id="1.10.220.160">
    <property type="match status" value="1"/>
</dbReference>
<evidence type="ECO:0000256" key="4">
    <source>
        <dbReference type="PROSITE-ProRule" id="PRU00134"/>
    </source>
</evidence>
<dbReference type="Proteomes" id="UP000007431">
    <property type="component" value="Unassembled WGS sequence"/>
</dbReference>
<evidence type="ECO:0000256" key="3">
    <source>
        <dbReference type="ARBA" id="ARBA00022833"/>
    </source>
</evidence>
<feature type="compositionally biased region" description="Low complexity" evidence="6">
    <location>
        <begin position="1334"/>
        <end position="1354"/>
    </location>
</feature>
<organism evidence="9">
    <name type="scientific">Schizophyllum commune (strain H4-8 / FGSC 9210)</name>
    <name type="common">Split gill fungus</name>
    <dbReference type="NCBI Taxonomy" id="578458"/>
    <lineage>
        <taxon>Eukaryota</taxon>
        <taxon>Fungi</taxon>
        <taxon>Dikarya</taxon>
        <taxon>Basidiomycota</taxon>
        <taxon>Agaricomycotina</taxon>
        <taxon>Agaricomycetes</taxon>
        <taxon>Agaricomycetidae</taxon>
        <taxon>Agaricales</taxon>
        <taxon>Schizophyllaceae</taxon>
        <taxon>Schizophyllum</taxon>
    </lineage>
</organism>
<accession>D8QFY4</accession>
<feature type="compositionally biased region" description="Low complexity" evidence="6">
    <location>
        <begin position="1703"/>
        <end position="1716"/>
    </location>
</feature>
<feature type="compositionally biased region" description="Low complexity" evidence="6">
    <location>
        <begin position="1205"/>
        <end position="1228"/>
    </location>
</feature>
<feature type="non-terminal residue" evidence="8">
    <location>
        <position position="1976"/>
    </location>
</feature>
<feature type="compositionally biased region" description="Low complexity" evidence="6">
    <location>
        <begin position="1881"/>
        <end position="1891"/>
    </location>
</feature>
<feature type="region of interest" description="Disordered" evidence="6">
    <location>
        <begin position="1180"/>
        <end position="1257"/>
    </location>
</feature>
<feature type="region of interest" description="Disordered" evidence="6">
    <location>
        <begin position="1285"/>
        <end position="1425"/>
    </location>
</feature>
<evidence type="ECO:0000313" key="8">
    <source>
        <dbReference type="EMBL" id="EFI93499.1"/>
    </source>
</evidence>
<dbReference type="STRING" id="578458.D8QFY4"/>
<keyword evidence="5" id="KW-0175">Coiled coil</keyword>
<feature type="compositionally biased region" description="Basic and acidic residues" evidence="6">
    <location>
        <begin position="1384"/>
        <end position="1405"/>
    </location>
</feature>
<feature type="compositionally biased region" description="Basic residues" evidence="6">
    <location>
        <begin position="1232"/>
        <end position="1242"/>
    </location>
</feature>
<keyword evidence="3" id="KW-0862">Zinc</keyword>
<feature type="compositionally biased region" description="Low complexity" evidence="6">
    <location>
        <begin position="1467"/>
        <end position="1481"/>
    </location>
</feature>
<feature type="compositionally biased region" description="Polar residues" evidence="6">
    <location>
        <begin position="1721"/>
        <end position="1745"/>
    </location>
</feature>
<feature type="compositionally biased region" description="Polar residues" evidence="6">
    <location>
        <begin position="612"/>
        <end position="628"/>
    </location>
</feature>
<feature type="region of interest" description="Disordered" evidence="6">
    <location>
        <begin position="604"/>
        <end position="654"/>
    </location>
</feature>
<reference evidence="8 9" key="1">
    <citation type="journal article" date="2010" name="Nat. Biotechnol.">
        <title>Genome sequence of the model mushroom Schizophyllum commune.</title>
        <authorList>
            <person name="Ohm R.A."/>
            <person name="de Jong J.F."/>
            <person name="Lugones L.G."/>
            <person name="Aerts A."/>
            <person name="Kothe E."/>
            <person name="Stajich J.E."/>
            <person name="de Vries R.P."/>
            <person name="Record E."/>
            <person name="Levasseur A."/>
            <person name="Baker S.E."/>
            <person name="Bartholomew K.A."/>
            <person name="Coutinho P.M."/>
            <person name="Erdmann S."/>
            <person name="Fowler T.J."/>
            <person name="Gathman A.C."/>
            <person name="Lombard V."/>
            <person name="Henrissat B."/>
            <person name="Knabe N."/>
            <person name="Kuees U."/>
            <person name="Lilly W.W."/>
            <person name="Lindquist E."/>
            <person name="Lucas S."/>
            <person name="Magnuson J.K."/>
            <person name="Piumi F."/>
            <person name="Raudaskoski M."/>
            <person name="Salamov A."/>
            <person name="Schmutz J."/>
            <person name="Schwarze F.W.M.R."/>
            <person name="vanKuyk P.A."/>
            <person name="Horton J.S."/>
            <person name="Grigoriev I.V."/>
            <person name="Woesten H.A.B."/>
        </authorList>
    </citation>
    <scope>NUCLEOTIDE SEQUENCE [LARGE SCALE GENOMIC DNA]</scope>
    <source>
        <strain evidence="9">H4-8 / FGSC 9210</strain>
    </source>
</reference>
<name>D8QFY4_SCHCM</name>
<feature type="compositionally biased region" description="Basic and acidic residues" evidence="6">
    <location>
        <begin position="1817"/>
        <end position="1826"/>
    </location>
</feature>
<dbReference type="HOGENOM" id="CLU_234337_0_0_1"/>
<dbReference type="EMBL" id="GL377311">
    <property type="protein sequence ID" value="EFI93499.1"/>
    <property type="molecule type" value="Genomic_DNA"/>
</dbReference>
<feature type="compositionally biased region" description="Polar residues" evidence="6">
    <location>
        <begin position="1647"/>
        <end position="1656"/>
    </location>
</feature>
<dbReference type="SUPFAM" id="SSF144232">
    <property type="entry name" value="HIT/MYND zinc finger-like"/>
    <property type="match status" value="1"/>
</dbReference>
<evidence type="ECO:0000259" key="7">
    <source>
        <dbReference type="PROSITE" id="PS50865"/>
    </source>
</evidence>
<feature type="compositionally biased region" description="Polar residues" evidence="6">
    <location>
        <begin position="956"/>
        <end position="990"/>
    </location>
</feature>
<feature type="compositionally biased region" description="Low complexity" evidence="6">
    <location>
        <begin position="1515"/>
        <end position="1534"/>
    </location>
</feature>
<dbReference type="InParanoid" id="D8QFY4"/>
<feature type="domain" description="MYND-type" evidence="7">
    <location>
        <begin position="414"/>
        <end position="452"/>
    </location>
</feature>
<feature type="coiled-coil region" evidence="5">
    <location>
        <begin position="876"/>
        <end position="903"/>
    </location>
</feature>
<evidence type="ECO:0000256" key="5">
    <source>
        <dbReference type="SAM" id="Coils"/>
    </source>
</evidence>
<dbReference type="Gene3D" id="6.10.140.2220">
    <property type="match status" value="1"/>
</dbReference>
<feature type="region of interest" description="Disordered" evidence="6">
    <location>
        <begin position="1437"/>
        <end position="1534"/>
    </location>
</feature>
<dbReference type="eggNOG" id="ENOG502QYE6">
    <property type="taxonomic scope" value="Eukaryota"/>
</dbReference>
<keyword evidence="9" id="KW-1185">Reference proteome</keyword>
<feature type="compositionally biased region" description="Low complexity" evidence="6">
    <location>
        <begin position="1493"/>
        <end position="1507"/>
    </location>
</feature>
<evidence type="ECO:0000313" key="9">
    <source>
        <dbReference type="Proteomes" id="UP000007431"/>
    </source>
</evidence>
<dbReference type="PROSITE" id="PS50865">
    <property type="entry name" value="ZF_MYND_2"/>
    <property type="match status" value="1"/>
</dbReference>
<feature type="compositionally biased region" description="Basic and acidic residues" evidence="6">
    <location>
        <begin position="1892"/>
        <end position="1901"/>
    </location>
</feature>
<keyword evidence="2 4" id="KW-0863">Zinc-finger</keyword>
<feature type="region of interest" description="Disordered" evidence="6">
    <location>
        <begin position="956"/>
        <end position="1010"/>
    </location>
</feature>
<feature type="compositionally biased region" description="Polar residues" evidence="6">
    <location>
        <begin position="1412"/>
        <end position="1421"/>
    </location>
</feature>
<feature type="compositionally biased region" description="Basic and acidic residues" evidence="6">
    <location>
        <begin position="1760"/>
        <end position="1777"/>
    </location>
</feature>
<sequence length="1976" mass="213200">MSSQGPPKYLCRRVIYELRRHGLGRHHIPPDFFSSRLYRDVLDSLDVSKIPKTSASERDQWLNIVNAADSISAIGHLIWAGATGFKTPSAACTRIMADSMSSVWAWALYMHPFVRNCDEDALEAATELYKWHFSGRKGWHYAAICDAIFAFADRTDTGTSALLAFPGSVSYMYDLWWYMMHVIGGVDPADGIVATLVLLSSGAPNQQVAGEIVAKGSLGVDALVRRFYALLNMRDPDFYAVHPIVHLIARCAAACDDATRRKLRPLLWEICPLIRLADLHSSEAEAQTLGYLVTFSANCFCLLSCISIGLGGTRDIIRLIRQGLLQAIFDFINRYSKFESSIASNILNDIIAPASCLPSVAAVVNDAIQRHNLRPSADDDKFEAWHAMCASLDKLAAAKDDYMAEKKANRFCHNKSCIPELVKKLKRCPCGYVYYCSKSCQTLDWERHREIYYCPDLQEFRIHNPSDVRFLRFLAYQYLPVRDISRETSNKDTHAAFQVDFSSSAEPKATVVESGENRKLTVIVGTFKAKTTLSSASTSTISDPSQNANAMSYERQCSVKGCTNILPPDQVKKMCDACREKHRGYATTKRARRKQEKAVLNGLVGPLEGGQDSATWDQTPGASTSQVEASHETQEVQTAQLSQPSTSQMSPWGNSIDPALYAQGTIAYSLGPSNYRPPPQSELARALTYDVPPGPSYHQSPRFSATVQGVASSITAQVTASPIVVHATEAEVHRKTAESAQLQILPSQATSTAPSGPPNIAPNSSAVIPRFCSVKGCKNILPGEHPLLSTRARIARTCPALALLVTRHSPTRHSPIPPLVTRLSPSRHSPFPLSALALPLLVRPAALPLTPHAGDYEFKMCVPCRDKYKKYGETKRAKWKSEREQLERELAALRAAEDARRRAAGMPALSENADELYAWEKAIVDSRIPLSERRRSSAALANRNVEVVSPQVGGNCTQVGDNSAQAGDHNAQANGSGSNVTHDLTTSSVDPQPIDMATTPGATIFSPSSSPYQAASPAVRMCTVSHCHQVLPREYQYKRCVQHRVQNRHHSTLKRVRERAAKEAGPDADAALTPGAADSALTSGAANMPDVVQAALRRMAAEGAMTTDDVLGEETAKGGEGVIDGEGMAVATTGMTGAASEMTAEGGEATAMGEEMNVDGAGDESMDEMRVVEELMRAAPESVGQDETAYHPATEHSSMPPPMTQPASAATSTDATTMATADASATPTKQRPERKRKKKSHKKIADQKRRQVCSGPGCYNLMDIEQRWRMCDLCRKRQREGRWQGPLVEGGECGESDVEDAGEREQGEGTSTGEQADADFRDEGSMDIDPPQTATPGASTSNSPSTSVRSNTSSTRDRFSKFPWPPPNGVYQRERARRKLSAKARFEADKASEAARKEAEARGEVSKAFSGTWPTGPSTNVYPYYSRDATYQPSVYVSPSYMGYTPPIGAPSSSTASRPAFARGRAPDSAPHPASPSQASPTEPDPPGSLKWSSSRSFTPSTFSHPTVEASKQGPPATSPSTDATAPASQPATPSATYTLATYPPYAGWTPVAYTYSPAPGGAYSHHYASHSSQAPPSAQPTSSPGYAYPSTSYYPPPHYPYAYAYATYPPPTSTDGTTTAGQCPSPYPYAYPAPCPYSCCAPTNAGHTPTPSSSAGIGITGDPIPASGPAPEQSSSAGNVDAANKTDTSQETVRTSRRSAASRKLSSSSKQLSSTGEAVGNTQDTASTRLAVIQTQASTSQTSPDPAHDDGSTTLSNGEHAERSRSRSEWSSDYPRDYPQPGQYHQQWQSQRHDGPGESSSPPSATLAWLAGKRGAARDEHRDSEGAALNALVPPAPPSAVYEGYGSLSERAVIPARREGRDADNEDISPKRRRTSGGFDDQAASDAHPSSSHDVKELDPKCDAALAPSTTAKECSNPACHRPALSGLLCERCKTKLKKKKLERRTKLHLQPKRVEALQSLKVVSASEKDGLSAS</sequence>
<dbReference type="InterPro" id="IPR002893">
    <property type="entry name" value="Znf_MYND"/>
</dbReference>
<evidence type="ECO:0000256" key="6">
    <source>
        <dbReference type="SAM" id="MobiDB-lite"/>
    </source>
</evidence>
<evidence type="ECO:0000256" key="2">
    <source>
        <dbReference type="ARBA" id="ARBA00022771"/>
    </source>
</evidence>
<dbReference type="VEuPathDB" id="FungiDB:SCHCODRAFT_02553159"/>
<evidence type="ECO:0000256" key="1">
    <source>
        <dbReference type="ARBA" id="ARBA00022723"/>
    </source>
</evidence>
<protein>
    <recommendedName>
        <fullName evidence="7">MYND-type domain-containing protein</fullName>
    </recommendedName>
</protein>
<dbReference type="GO" id="GO:0008270">
    <property type="term" value="F:zinc ion binding"/>
    <property type="evidence" value="ECO:0007669"/>
    <property type="project" value="UniProtKB-KW"/>
</dbReference>
<feature type="region of interest" description="Disordered" evidence="6">
    <location>
        <begin position="1647"/>
        <end position="1839"/>
    </location>
</feature>
<keyword evidence="1" id="KW-0479">Metal-binding</keyword>
<feature type="region of interest" description="Disordered" evidence="6">
    <location>
        <begin position="1854"/>
        <end position="1901"/>
    </location>
</feature>